<gene>
    <name evidence="2" type="ORF">TM448A01786_0007</name>
</gene>
<protein>
    <submittedName>
        <fullName evidence="2">Uncharacterized protein</fullName>
    </submittedName>
</protein>
<reference evidence="2" key="1">
    <citation type="submission" date="2020-03" db="EMBL/GenBank/DDBJ databases">
        <title>The deep terrestrial virosphere.</title>
        <authorList>
            <person name="Holmfeldt K."/>
            <person name="Nilsson E."/>
            <person name="Simone D."/>
            <person name="Lopez-Fernandez M."/>
            <person name="Wu X."/>
            <person name="de Brujin I."/>
            <person name="Lundin D."/>
            <person name="Andersson A."/>
            <person name="Bertilsson S."/>
            <person name="Dopson M."/>
        </authorList>
    </citation>
    <scope>NUCLEOTIDE SEQUENCE</scope>
    <source>
        <strain evidence="2">TM448A01786</strain>
    </source>
</reference>
<sequence length="59" mass="6663">MPICDGCKKECPYPPGGVDLWNRRGHCPYKALEAKKGEPRKAKKRIGQQKQTKKNPKLG</sequence>
<name>A0A6H1ZT53_9ZZZZ</name>
<feature type="compositionally biased region" description="Basic residues" evidence="1">
    <location>
        <begin position="41"/>
        <end position="59"/>
    </location>
</feature>
<evidence type="ECO:0000313" key="2">
    <source>
        <dbReference type="EMBL" id="QJA50497.1"/>
    </source>
</evidence>
<dbReference type="EMBL" id="MT144199">
    <property type="protein sequence ID" value="QJA50497.1"/>
    <property type="molecule type" value="Genomic_DNA"/>
</dbReference>
<evidence type="ECO:0000256" key="1">
    <source>
        <dbReference type="SAM" id="MobiDB-lite"/>
    </source>
</evidence>
<accession>A0A6H1ZT53</accession>
<organism evidence="2">
    <name type="scientific">viral metagenome</name>
    <dbReference type="NCBI Taxonomy" id="1070528"/>
    <lineage>
        <taxon>unclassified sequences</taxon>
        <taxon>metagenomes</taxon>
        <taxon>organismal metagenomes</taxon>
    </lineage>
</organism>
<feature type="region of interest" description="Disordered" evidence="1">
    <location>
        <begin position="32"/>
        <end position="59"/>
    </location>
</feature>
<proteinExistence type="predicted"/>
<dbReference type="AlphaFoldDB" id="A0A6H1ZT53"/>